<protein>
    <submittedName>
        <fullName evidence="1">Uncharacterized protein</fullName>
    </submittedName>
</protein>
<organism evidence="1 2">
    <name type="scientific">Cardiocondyla obscurior</name>
    <dbReference type="NCBI Taxonomy" id="286306"/>
    <lineage>
        <taxon>Eukaryota</taxon>
        <taxon>Metazoa</taxon>
        <taxon>Ecdysozoa</taxon>
        <taxon>Arthropoda</taxon>
        <taxon>Hexapoda</taxon>
        <taxon>Insecta</taxon>
        <taxon>Pterygota</taxon>
        <taxon>Neoptera</taxon>
        <taxon>Endopterygota</taxon>
        <taxon>Hymenoptera</taxon>
        <taxon>Apocrita</taxon>
        <taxon>Aculeata</taxon>
        <taxon>Formicoidea</taxon>
        <taxon>Formicidae</taxon>
        <taxon>Myrmicinae</taxon>
        <taxon>Cardiocondyla</taxon>
    </lineage>
</organism>
<name>A0AAW2H517_9HYME</name>
<dbReference type="Proteomes" id="UP001430953">
    <property type="component" value="Unassembled WGS sequence"/>
</dbReference>
<accession>A0AAW2H517</accession>
<proteinExistence type="predicted"/>
<reference evidence="1 2" key="1">
    <citation type="submission" date="2023-03" db="EMBL/GenBank/DDBJ databases">
        <title>High recombination rates correlate with genetic variation in Cardiocondyla obscurior ants.</title>
        <authorList>
            <person name="Errbii M."/>
        </authorList>
    </citation>
    <scope>NUCLEOTIDE SEQUENCE [LARGE SCALE GENOMIC DNA]</scope>
    <source>
        <strain evidence="1">Alpha-2009</strain>
        <tissue evidence="1">Whole body</tissue>
    </source>
</reference>
<dbReference type="EMBL" id="JADYXP020000001">
    <property type="protein sequence ID" value="KAL0134427.1"/>
    <property type="molecule type" value="Genomic_DNA"/>
</dbReference>
<sequence length="100" mass="11733">MRNLIYYEKYEKYMIKHFISTINKRLYNLNRKHIFILIRKLIISSTGIFNPVTVCLLNTTARIKLSVRLINCYRNCSTISYSRCTLNSPATSFCDPTVNS</sequence>
<evidence type="ECO:0000313" key="2">
    <source>
        <dbReference type="Proteomes" id="UP001430953"/>
    </source>
</evidence>
<comment type="caution">
    <text evidence="1">The sequence shown here is derived from an EMBL/GenBank/DDBJ whole genome shotgun (WGS) entry which is preliminary data.</text>
</comment>
<gene>
    <name evidence="1" type="ORF">PUN28_001307</name>
</gene>
<evidence type="ECO:0000313" key="1">
    <source>
        <dbReference type="EMBL" id="KAL0134427.1"/>
    </source>
</evidence>
<keyword evidence="2" id="KW-1185">Reference proteome</keyword>
<dbReference type="AlphaFoldDB" id="A0AAW2H517"/>